<feature type="compositionally biased region" description="Basic and acidic residues" evidence="1">
    <location>
        <begin position="488"/>
        <end position="515"/>
    </location>
</feature>
<proteinExistence type="predicted"/>
<feature type="compositionally biased region" description="Low complexity" evidence="1">
    <location>
        <begin position="755"/>
        <end position="770"/>
    </location>
</feature>
<dbReference type="InterPro" id="IPR006568">
    <property type="entry name" value="PSP_pro-rich"/>
</dbReference>
<feature type="compositionally biased region" description="Basic and acidic residues" evidence="1">
    <location>
        <begin position="663"/>
        <end position="672"/>
    </location>
</feature>
<feature type="region of interest" description="Disordered" evidence="1">
    <location>
        <begin position="455"/>
        <end position="520"/>
    </location>
</feature>
<dbReference type="InterPro" id="IPR052584">
    <property type="entry name" value="U2_snRNP_Complex_Component"/>
</dbReference>
<dbReference type="PANTHER" id="PTHR12785:SF6">
    <property type="entry name" value="SPLICING FACTOR 3B SUBUNIT 2"/>
    <property type="match status" value="1"/>
</dbReference>
<evidence type="ECO:0000259" key="2">
    <source>
        <dbReference type="SMART" id="SM00581"/>
    </source>
</evidence>
<dbReference type="PANTHER" id="PTHR12785">
    <property type="entry name" value="SPLICING FACTOR 3B"/>
    <property type="match status" value="1"/>
</dbReference>
<feature type="domain" description="PSP proline-rich" evidence="2">
    <location>
        <begin position="300"/>
        <end position="349"/>
    </location>
</feature>
<feature type="compositionally biased region" description="Acidic residues" evidence="1">
    <location>
        <begin position="126"/>
        <end position="138"/>
    </location>
</feature>
<evidence type="ECO:0000313" key="3">
    <source>
        <dbReference type="EMBL" id="SBS86469.1"/>
    </source>
</evidence>
<dbReference type="Proteomes" id="UP000078560">
    <property type="component" value="Unassembled WGS sequence"/>
</dbReference>
<dbReference type="EMBL" id="FLQU01000496">
    <property type="protein sequence ID" value="SBS86469.1"/>
    <property type="molecule type" value="Genomic_DNA"/>
</dbReference>
<dbReference type="Pfam" id="PF04037">
    <property type="entry name" value="DUF382"/>
    <property type="match status" value="1"/>
</dbReference>
<name>A0A1A8W0Q6_PLAOA</name>
<feature type="region of interest" description="Disordered" evidence="1">
    <location>
        <begin position="654"/>
        <end position="681"/>
    </location>
</feature>
<accession>A0A1A8W0Q6</accession>
<organism evidence="3 4">
    <name type="scientific">Plasmodium ovale curtisi</name>
    <dbReference type="NCBI Taxonomy" id="864141"/>
    <lineage>
        <taxon>Eukaryota</taxon>
        <taxon>Sar</taxon>
        <taxon>Alveolata</taxon>
        <taxon>Apicomplexa</taxon>
        <taxon>Aconoidasida</taxon>
        <taxon>Haemosporida</taxon>
        <taxon>Plasmodiidae</taxon>
        <taxon>Plasmodium</taxon>
        <taxon>Plasmodium (Plasmodium)</taxon>
    </lineage>
</organism>
<dbReference type="GO" id="GO:0005634">
    <property type="term" value="C:nucleus"/>
    <property type="evidence" value="ECO:0007669"/>
    <property type="project" value="InterPro"/>
</dbReference>
<dbReference type="InterPro" id="IPR007180">
    <property type="entry name" value="DUF382"/>
</dbReference>
<gene>
    <name evidence="3" type="ORF">POVCU2_0037350</name>
</gene>
<feature type="compositionally biased region" description="Acidic residues" evidence="1">
    <location>
        <begin position="455"/>
        <end position="487"/>
    </location>
</feature>
<feature type="compositionally biased region" description="Basic residues" evidence="1">
    <location>
        <begin position="30"/>
        <end position="40"/>
    </location>
</feature>
<feature type="compositionally biased region" description="Basic residues" evidence="1">
    <location>
        <begin position="719"/>
        <end position="728"/>
    </location>
</feature>
<dbReference type="SMART" id="SM00581">
    <property type="entry name" value="PSP"/>
    <property type="match status" value="1"/>
</dbReference>
<sequence>MAVSDLLDMAKFRELRRNNPIKAKNLMKKIKKKNAKKIKKEKTTSSSNRANENKGSTSSFISDAYVEYVEEDIDKGLLENFEDVYNKFRLNTEDSENQDENSEEEKKGNLLDGKKDEKIFSLHDGESDETDTEGEINETEGTKGKNVISRKALKLLRRPSVIKLKEFAKNPELVEVWDTTANDPFFFVWLKCLKNSVPVPQQWCQKKKYMHAKRGIEKLPYKLPPYIEDTKISEIRQSIKEKEEQKSLKQKMRDRVRPKLHTMDIDYQTLHDAFFKYSKKPKLVKFADVYYEGKEFELKTKKFRPGMISEKLRKALNIEPNDPLPWLYNMKKYGLPPSFPYLDIPSLHLLSAESASPGGDLNAGGGIAGAANAGAANAGAANAGAANAGAANAGSGNTVGGNMGSGNAGSGNIGGSHIDESGNIIYGNFVSQRANEGNNRYADDFLWGEIDERYEEDEDDNEEEEEGGGEGEEDGGELIGGSDDDIDGEHGAEKSGEKRKVTSKDKKDKNEHMDMDNVNINFNDNMNDDMLKNNYASGIYSVVTNSKMTGSYTPYMESGLNSVDLTSFVSGYETPKYVYANGGGGHGYGGSNSNSYGYGNNARSQKPYTVLHREEVPMTQGNLFSSQAQYKINPGITHMSRQSNASEGVATPFTSVGINTPHAKSEGGRSEGGKGMQSGLVSSNVEDIRKELNKFEEISNKAKLVSAQVDPPKKPKKDEKKKKKKKKFSNFNWMRGMCPRNKETELRGKHKAVGKNRNSCNSSRCKSQCSLNPNLLPPFLRS</sequence>
<evidence type="ECO:0000313" key="4">
    <source>
        <dbReference type="Proteomes" id="UP000078560"/>
    </source>
</evidence>
<reference evidence="4" key="1">
    <citation type="submission" date="2016-05" db="EMBL/GenBank/DDBJ databases">
        <authorList>
            <person name="Naeem Raeece"/>
        </authorList>
    </citation>
    <scope>NUCLEOTIDE SEQUENCE [LARGE SCALE GENOMIC DNA]</scope>
</reference>
<dbReference type="AlphaFoldDB" id="A0A1A8W0Q6"/>
<feature type="compositionally biased region" description="Polar residues" evidence="1">
    <location>
        <begin position="44"/>
        <end position="57"/>
    </location>
</feature>
<evidence type="ECO:0000256" key="1">
    <source>
        <dbReference type="SAM" id="MobiDB-lite"/>
    </source>
</evidence>
<protein>
    <submittedName>
        <fullName evidence="3">Splicing factor 3B subunit 2, putative (SF3B2)</fullName>
    </submittedName>
</protein>
<dbReference type="Pfam" id="PF04046">
    <property type="entry name" value="PSP"/>
    <property type="match status" value="1"/>
</dbReference>
<feature type="region of interest" description="Disordered" evidence="1">
    <location>
        <begin position="121"/>
        <end position="141"/>
    </location>
</feature>
<feature type="region of interest" description="Disordered" evidence="1">
    <location>
        <begin position="705"/>
        <end position="782"/>
    </location>
</feature>
<feature type="region of interest" description="Disordered" evidence="1">
    <location>
        <begin position="30"/>
        <end position="57"/>
    </location>
</feature>